<organism evidence="2 3">
    <name type="scientific">Vigna radiata var. radiata</name>
    <name type="common">Mung bean</name>
    <name type="synonym">Phaseolus aureus</name>
    <dbReference type="NCBI Taxonomy" id="3916"/>
    <lineage>
        <taxon>Eukaryota</taxon>
        <taxon>Viridiplantae</taxon>
        <taxon>Streptophyta</taxon>
        <taxon>Embryophyta</taxon>
        <taxon>Tracheophyta</taxon>
        <taxon>Spermatophyta</taxon>
        <taxon>Magnoliopsida</taxon>
        <taxon>eudicotyledons</taxon>
        <taxon>Gunneridae</taxon>
        <taxon>Pentapetalae</taxon>
        <taxon>rosids</taxon>
        <taxon>fabids</taxon>
        <taxon>Fabales</taxon>
        <taxon>Fabaceae</taxon>
        <taxon>Papilionoideae</taxon>
        <taxon>50 kb inversion clade</taxon>
        <taxon>NPAAA clade</taxon>
        <taxon>indigoferoid/millettioid clade</taxon>
        <taxon>Phaseoleae</taxon>
        <taxon>Vigna</taxon>
    </lineage>
</organism>
<keyword evidence="2" id="KW-1185">Reference proteome</keyword>
<evidence type="ECO:0000313" key="2">
    <source>
        <dbReference type="Proteomes" id="UP000087766"/>
    </source>
</evidence>
<feature type="compositionally biased region" description="Acidic residues" evidence="1">
    <location>
        <begin position="67"/>
        <end position="77"/>
    </location>
</feature>
<dbReference type="GeneID" id="111241163"/>
<sequence length="209" mass="23828">MIGEVPPPPTPAVHPPPTHTIHPPPTHIVHPSPPTRAEEPLPPPDPTSIPSSSSRPPSKTATPFTDPDSDGDGDDVDPLLHDRPWIEPYGKGFIPSRVASQAITRSIKQQYLTPWPTWGAIPIDDRKPFWERFKMKVQWKAEHESQIHRNFNMKASHRLSEMFRDARIAGERPYWMGEIIWNSLLAHWNSVEFRKKSATNQRNRASEKV</sequence>
<dbReference type="RefSeq" id="XP_022633743.1">
    <property type="nucleotide sequence ID" value="XM_022778022.1"/>
</dbReference>
<feature type="region of interest" description="Disordered" evidence="1">
    <location>
        <begin position="1"/>
        <end position="82"/>
    </location>
</feature>
<dbReference type="OrthoDB" id="1436754at2759"/>
<feature type="compositionally biased region" description="Pro residues" evidence="1">
    <location>
        <begin position="1"/>
        <end position="47"/>
    </location>
</feature>
<protein>
    <submittedName>
        <fullName evidence="3">Splicing factor, proline- and glutamine-rich-like</fullName>
    </submittedName>
</protein>
<gene>
    <name evidence="3" type="primary">LOC111241163</name>
</gene>
<dbReference type="AlphaFoldDB" id="A0A3Q0EPG1"/>
<name>A0A3Q0EPG1_VIGRR</name>
<accession>A0A3Q0EPG1</accession>
<evidence type="ECO:0000313" key="3">
    <source>
        <dbReference type="RefSeq" id="XP_022633743.1"/>
    </source>
</evidence>
<evidence type="ECO:0000256" key="1">
    <source>
        <dbReference type="SAM" id="MobiDB-lite"/>
    </source>
</evidence>
<dbReference type="Proteomes" id="UP000087766">
    <property type="component" value="Unplaced"/>
</dbReference>
<feature type="compositionally biased region" description="Low complexity" evidence="1">
    <location>
        <begin position="48"/>
        <end position="63"/>
    </location>
</feature>
<reference evidence="3" key="1">
    <citation type="submission" date="2025-08" db="UniProtKB">
        <authorList>
            <consortium name="RefSeq"/>
        </authorList>
    </citation>
    <scope>IDENTIFICATION</scope>
    <source>
        <tissue evidence="3">Leaf</tissue>
    </source>
</reference>
<proteinExistence type="predicted"/>
<dbReference type="KEGG" id="vra:111241163"/>